<evidence type="ECO:0000313" key="1">
    <source>
        <dbReference type="EMBL" id="XAT64887.1"/>
    </source>
</evidence>
<accession>A0ABZ3H909</accession>
<sequence>MSNLENAYVTSRYLPFEFEKIEIENMFSISEKVRKLVDGL</sequence>
<name>A0ABZ3H909_GEOAI</name>
<evidence type="ECO:0000313" key="2">
    <source>
        <dbReference type="Proteomes" id="UP001492541"/>
    </source>
</evidence>
<proteinExistence type="predicted"/>
<protein>
    <submittedName>
        <fullName evidence="1">HEPN domain-containing protein</fullName>
    </submittedName>
</protein>
<dbReference type="EMBL" id="CP087714">
    <property type="protein sequence ID" value="XAT64887.1"/>
    <property type="molecule type" value="Genomic_DNA"/>
</dbReference>
<dbReference type="Proteomes" id="UP001492541">
    <property type="component" value="Chromosome"/>
</dbReference>
<gene>
    <name evidence="1" type="ORF">LPQ35_00405</name>
</gene>
<organism evidence="1 2">
    <name type="scientific">Geoglobus acetivorans</name>
    <dbReference type="NCBI Taxonomy" id="565033"/>
    <lineage>
        <taxon>Archaea</taxon>
        <taxon>Methanobacteriati</taxon>
        <taxon>Methanobacteriota</taxon>
        <taxon>Archaeoglobi</taxon>
        <taxon>Archaeoglobales</taxon>
        <taxon>Archaeoglobaceae</taxon>
        <taxon>Geoglobus</taxon>
    </lineage>
</organism>
<keyword evidence="2" id="KW-1185">Reference proteome</keyword>
<reference evidence="1 2" key="1">
    <citation type="submission" date="2021-11" db="EMBL/GenBank/DDBJ databases">
        <title>Whole genome of Geoglobus acetivorans.</title>
        <authorList>
            <person name="Liu D."/>
        </authorList>
    </citation>
    <scope>NUCLEOTIDE SEQUENCE [LARGE SCALE GENOMIC DNA]</scope>
    <source>
        <strain evidence="1 2">SBH6</strain>
    </source>
</reference>